<evidence type="ECO:0000256" key="8">
    <source>
        <dbReference type="SAM" id="Phobius"/>
    </source>
</evidence>
<keyword evidence="5" id="KW-0133">Cell shape</keyword>
<dbReference type="EMBL" id="AJTX02000007">
    <property type="protein sequence ID" value="KKI98622.1"/>
    <property type="molecule type" value="Genomic_DNA"/>
</dbReference>
<dbReference type="GO" id="GO:0005886">
    <property type="term" value="C:plasma membrane"/>
    <property type="evidence" value="ECO:0007669"/>
    <property type="project" value="UniProtKB-SubCell"/>
</dbReference>
<evidence type="ECO:0000256" key="6">
    <source>
        <dbReference type="ARBA" id="ARBA00022989"/>
    </source>
</evidence>
<keyword evidence="4 8" id="KW-0812">Transmembrane</keyword>
<dbReference type="Proteomes" id="UP000034681">
    <property type="component" value="Unassembled WGS sequence"/>
</dbReference>
<evidence type="ECO:0000256" key="7">
    <source>
        <dbReference type="ARBA" id="ARBA00023136"/>
    </source>
</evidence>
<keyword evidence="10" id="KW-1185">Reference proteome</keyword>
<reference evidence="9" key="1">
    <citation type="submission" date="2012-04" db="EMBL/GenBank/DDBJ databases">
        <authorList>
            <person name="Borisov I.G."/>
            <person name="Ivanikova N.V."/>
            <person name="Pinevich A.V."/>
        </authorList>
    </citation>
    <scope>NUCLEOTIDE SEQUENCE</scope>
    <source>
        <strain evidence="9">CALU 1027</strain>
    </source>
</reference>
<dbReference type="Pfam" id="PF04093">
    <property type="entry name" value="MreD"/>
    <property type="match status" value="1"/>
</dbReference>
<feature type="transmembrane region" description="Helical" evidence="8">
    <location>
        <begin position="12"/>
        <end position="33"/>
    </location>
</feature>
<evidence type="ECO:0000256" key="3">
    <source>
        <dbReference type="ARBA" id="ARBA00022475"/>
    </source>
</evidence>
<dbReference type="OrthoDB" id="458492at2"/>
<dbReference type="InterPro" id="IPR007227">
    <property type="entry name" value="Cell_shape_determining_MreD"/>
</dbReference>
<keyword evidence="7 8" id="KW-0472">Membrane</keyword>
<protein>
    <submittedName>
        <fullName evidence="9">Uncharacterized protein</fullName>
    </submittedName>
</protein>
<dbReference type="RefSeq" id="WP_016924476.1">
    <property type="nucleotide sequence ID" value="NZ_KB235936.1"/>
</dbReference>
<name>A0A0M2PU20_PROHO</name>
<proteinExistence type="inferred from homology"/>
<evidence type="ECO:0000256" key="1">
    <source>
        <dbReference type="ARBA" id="ARBA00004651"/>
    </source>
</evidence>
<dbReference type="STRING" id="317619.GCA_000332315_01540"/>
<evidence type="ECO:0000313" key="9">
    <source>
        <dbReference type="EMBL" id="KKI98622.1"/>
    </source>
</evidence>
<comment type="subcellular location">
    <subcellularLocation>
        <location evidence="1">Cell membrane</location>
        <topology evidence="1">Multi-pass membrane protein</topology>
    </subcellularLocation>
</comment>
<keyword evidence="3" id="KW-1003">Cell membrane</keyword>
<comment type="similarity">
    <text evidence="2">Belongs to the MreD family.</text>
</comment>
<dbReference type="AlphaFoldDB" id="A0A0M2PU20"/>
<keyword evidence="6 8" id="KW-1133">Transmembrane helix</keyword>
<evidence type="ECO:0000313" key="10">
    <source>
        <dbReference type="Proteomes" id="UP000034681"/>
    </source>
</evidence>
<evidence type="ECO:0000256" key="5">
    <source>
        <dbReference type="ARBA" id="ARBA00022960"/>
    </source>
</evidence>
<evidence type="ECO:0000256" key="2">
    <source>
        <dbReference type="ARBA" id="ARBA00007776"/>
    </source>
</evidence>
<comment type="caution">
    <text evidence="9">The sequence shown here is derived from an EMBL/GenBank/DDBJ whole genome shotgun (WGS) entry which is preliminary data.</text>
</comment>
<organism evidence="9 10">
    <name type="scientific">Prochlorothrix hollandica PCC 9006 = CALU 1027</name>
    <dbReference type="NCBI Taxonomy" id="317619"/>
    <lineage>
        <taxon>Bacteria</taxon>
        <taxon>Bacillati</taxon>
        <taxon>Cyanobacteriota</taxon>
        <taxon>Cyanophyceae</taxon>
        <taxon>Prochlorotrichales</taxon>
        <taxon>Prochlorotrichaceae</taxon>
        <taxon>Prochlorothrix</taxon>
    </lineage>
</organism>
<accession>A0A0M2PU20</accession>
<evidence type="ECO:0000256" key="4">
    <source>
        <dbReference type="ARBA" id="ARBA00022692"/>
    </source>
</evidence>
<dbReference type="GO" id="GO:0008360">
    <property type="term" value="P:regulation of cell shape"/>
    <property type="evidence" value="ECO:0007669"/>
    <property type="project" value="UniProtKB-KW"/>
</dbReference>
<gene>
    <name evidence="9" type="ORF">PROH_17220</name>
</gene>
<sequence>MKDWLKLQGLPPIALDGGAIALSVLLCVMLLLLRIPGTELAGVSTNWLLIWVVSWSIKRSALEGAMAGLCLGWIQDGLTAPHPTHALGLALAGVLTALLQKQRYLQEDFISVALIVFAMAVLVETTLALEISLHIQLQDWLPTWADAPPSQDPGFHSTTLGVQGIDSSTVDRVGLTLGEVWQHHQRIALSSAIVSSLWAPIAYYPLNRWWEWLEDIKSI</sequence>
<feature type="transmembrane region" description="Helical" evidence="8">
    <location>
        <begin position="109"/>
        <end position="129"/>
    </location>
</feature>
<dbReference type="NCBIfam" id="TIGR03426">
    <property type="entry name" value="shape_MreD"/>
    <property type="match status" value="1"/>
</dbReference>
<dbReference type="eggNOG" id="COG2891">
    <property type="taxonomic scope" value="Bacteria"/>
</dbReference>